<feature type="compositionally biased region" description="Basic and acidic residues" evidence="3">
    <location>
        <begin position="452"/>
        <end position="486"/>
    </location>
</feature>
<evidence type="ECO:0000313" key="5">
    <source>
        <dbReference type="EMBL" id="CAF4598149.1"/>
    </source>
</evidence>
<dbReference type="PANTHER" id="PTHR45752:SF187">
    <property type="entry name" value="LEUCINE-RICH REPEAT AND IQ DOMAIN-CONTAINING PROTEIN 4"/>
    <property type="match status" value="1"/>
</dbReference>
<proteinExistence type="predicted"/>
<dbReference type="Gene3D" id="3.80.10.10">
    <property type="entry name" value="Ribonuclease Inhibitor"/>
    <property type="match status" value="1"/>
</dbReference>
<keyword evidence="1" id="KW-0433">Leucine-rich repeat</keyword>
<evidence type="ECO:0000256" key="4">
    <source>
        <dbReference type="SAM" id="Phobius"/>
    </source>
</evidence>
<evidence type="ECO:0000256" key="3">
    <source>
        <dbReference type="SAM" id="MobiDB-lite"/>
    </source>
</evidence>
<keyword evidence="4" id="KW-0472">Membrane</keyword>
<reference evidence="5" key="1">
    <citation type="submission" date="2021-02" db="EMBL/GenBank/DDBJ databases">
        <authorList>
            <person name="Nowell W R."/>
        </authorList>
    </citation>
    <scope>NUCLEOTIDE SEQUENCE</scope>
</reference>
<dbReference type="PANTHER" id="PTHR45752">
    <property type="entry name" value="LEUCINE-RICH REPEAT-CONTAINING"/>
    <property type="match status" value="1"/>
</dbReference>
<evidence type="ECO:0000256" key="1">
    <source>
        <dbReference type="ARBA" id="ARBA00022614"/>
    </source>
</evidence>
<comment type="caution">
    <text evidence="5">The sequence shown here is derived from an EMBL/GenBank/DDBJ whole genome shotgun (WGS) entry which is preliminary data.</text>
</comment>
<dbReference type="InterPro" id="IPR032675">
    <property type="entry name" value="LRR_dom_sf"/>
</dbReference>
<dbReference type="Proteomes" id="UP000663838">
    <property type="component" value="Unassembled WGS sequence"/>
</dbReference>
<organism evidence="5 6">
    <name type="scientific">Rotaria socialis</name>
    <dbReference type="NCBI Taxonomy" id="392032"/>
    <lineage>
        <taxon>Eukaryota</taxon>
        <taxon>Metazoa</taxon>
        <taxon>Spiralia</taxon>
        <taxon>Gnathifera</taxon>
        <taxon>Rotifera</taxon>
        <taxon>Eurotatoria</taxon>
        <taxon>Bdelloidea</taxon>
        <taxon>Philodinida</taxon>
        <taxon>Philodinidae</taxon>
        <taxon>Rotaria</taxon>
    </lineage>
</organism>
<evidence type="ECO:0000256" key="2">
    <source>
        <dbReference type="ARBA" id="ARBA00022737"/>
    </source>
</evidence>
<name>A0A821C0H4_9BILA</name>
<dbReference type="EMBL" id="CAJOBS010000540">
    <property type="protein sequence ID" value="CAF4598149.1"/>
    <property type="molecule type" value="Genomic_DNA"/>
</dbReference>
<feature type="transmembrane region" description="Helical" evidence="4">
    <location>
        <begin position="517"/>
        <end position="535"/>
    </location>
</feature>
<gene>
    <name evidence="5" type="ORF">TOA249_LOCUS10416</name>
</gene>
<keyword evidence="4" id="KW-0812">Transmembrane</keyword>
<dbReference type="AlphaFoldDB" id="A0A821C0H4"/>
<dbReference type="SUPFAM" id="SSF52058">
    <property type="entry name" value="L domain-like"/>
    <property type="match status" value="1"/>
</dbReference>
<keyword evidence="2" id="KW-0677">Repeat</keyword>
<feature type="region of interest" description="Disordered" evidence="3">
    <location>
        <begin position="438"/>
        <end position="507"/>
    </location>
</feature>
<dbReference type="InterPro" id="IPR050715">
    <property type="entry name" value="LRR-SigEffector_domain"/>
</dbReference>
<sequence>MTVLPFIDIKSTPIRSVQSPRLTRTQSLPRVGDINNSLGQKSFNGSDDINKLFPSSLIRSSIPPQRTRTPKIKIVPRSDDILKKLPHDKTAGIRAHNTIWKPLTRELPDYDYLWEPLQREDIRHQYDSYVAPQRILASRPDEPQKMTTMFETHDRHYHNFKRVRAMQQRQWNKEHIQYTVYPYSKIFEREMYNKKIRSTLKEQMEHKIQTDRNDQILKGFESQILIQRDRQDLESDKQKQKQHSRFLFQTTVKNKELMENKWESDQWSRVHQWHVERAIIADDPINWRMSSKSNLKLKDYLAEDDKLDLSILNLKAVPNINDILALRKDDFSKLEGIHTLDLSKNHLTKLPENFGQLKSLKQLDLFDNQITNLPLSFSELTKLEYLDLKNNPLDDDLQAQAGKCLNKKECRLCAGKVLQYVGALKAEYEKEEAIKLKKKQANDRAKARKREKQVEQEREEKRLKRLENAQKRLLEKENQQKEKSESENENNESKQNSATKSNNEDEEEGFLSQAIDGILNGLLFSLMIAFIWELYRNRQQSMDFRDFYKYI</sequence>
<dbReference type="InterPro" id="IPR003591">
    <property type="entry name" value="Leu-rich_rpt_typical-subtyp"/>
</dbReference>
<protein>
    <submittedName>
        <fullName evidence="5">Uncharacterized protein</fullName>
    </submittedName>
</protein>
<dbReference type="SMART" id="SM00369">
    <property type="entry name" value="LRR_TYP"/>
    <property type="match status" value="3"/>
</dbReference>
<keyword evidence="4" id="KW-1133">Transmembrane helix</keyword>
<dbReference type="Pfam" id="PF13855">
    <property type="entry name" value="LRR_8"/>
    <property type="match status" value="1"/>
</dbReference>
<dbReference type="PROSITE" id="PS51450">
    <property type="entry name" value="LRR"/>
    <property type="match status" value="1"/>
</dbReference>
<dbReference type="InterPro" id="IPR001611">
    <property type="entry name" value="Leu-rich_rpt"/>
</dbReference>
<accession>A0A821C0H4</accession>
<evidence type="ECO:0000313" key="6">
    <source>
        <dbReference type="Proteomes" id="UP000663838"/>
    </source>
</evidence>